<evidence type="ECO:0000256" key="1">
    <source>
        <dbReference type="SAM" id="MobiDB-lite"/>
    </source>
</evidence>
<name>A0ABU1JB39_9MICC</name>
<keyword evidence="4" id="KW-1185">Reference proteome</keyword>
<accession>A0ABU1JB39</accession>
<dbReference type="Pfam" id="PF03756">
    <property type="entry name" value="AfsA"/>
    <property type="match status" value="2"/>
</dbReference>
<dbReference type="InterPro" id="IPR005509">
    <property type="entry name" value="AfsA_hotdog_dom"/>
</dbReference>
<feature type="compositionally biased region" description="Low complexity" evidence="1">
    <location>
        <begin position="186"/>
        <end position="197"/>
    </location>
</feature>
<feature type="region of interest" description="Disordered" evidence="1">
    <location>
        <begin position="186"/>
        <end position="205"/>
    </location>
</feature>
<organism evidence="3 4">
    <name type="scientific">Arthrobacter russicus</name>
    <dbReference type="NCBI Taxonomy" id="172040"/>
    <lineage>
        <taxon>Bacteria</taxon>
        <taxon>Bacillati</taxon>
        <taxon>Actinomycetota</taxon>
        <taxon>Actinomycetes</taxon>
        <taxon>Micrococcales</taxon>
        <taxon>Micrococcaceae</taxon>
        <taxon>Arthrobacter</taxon>
    </lineage>
</organism>
<feature type="domain" description="A-factor biosynthesis hotdog" evidence="2">
    <location>
        <begin position="34"/>
        <end position="163"/>
    </location>
</feature>
<protein>
    <recommendedName>
        <fullName evidence="2">A-factor biosynthesis hotdog domain-containing protein</fullName>
    </recommendedName>
</protein>
<evidence type="ECO:0000313" key="4">
    <source>
        <dbReference type="Proteomes" id="UP001185069"/>
    </source>
</evidence>
<dbReference type="Proteomes" id="UP001185069">
    <property type="component" value="Unassembled WGS sequence"/>
</dbReference>
<evidence type="ECO:0000313" key="3">
    <source>
        <dbReference type="EMBL" id="MDR6269636.1"/>
    </source>
</evidence>
<comment type="caution">
    <text evidence="3">The sequence shown here is derived from an EMBL/GenBank/DDBJ whole genome shotgun (WGS) entry which is preliminary data.</text>
</comment>
<reference evidence="3 4" key="1">
    <citation type="submission" date="2023-07" db="EMBL/GenBank/DDBJ databases">
        <title>Sequencing the genomes of 1000 actinobacteria strains.</title>
        <authorList>
            <person name="Klenk H.-P."/>
        </authorList>
    </citation>
    <scope>NUCLEOTIDE SEQUENCE [LARGE SCALE GENOMIC DNA]</scope>
    <source>
        <strain evidence="3 4">DSM 14555</strain>
    </source>
</reference>
<evidence type="ECO:0000259" key="2">
    <source>
        <dbReference type="Pfam" id="PF03756"/>
    </source>
</evidence>
<dbReference type="InterPro" id="IPR047757">
    <property type="entry name" value="AfsA-like"/>
</dbReference>
<dbReference type="EMBL" id="JAVDQF010000001">
    <property type="protein sequence ID" value="MDR6269636.1"/>
    <property type="molecule type" value="Genomic_DNA"/>
</dbReference>
<proteinExistence type="predicted"/>
<sequence length="324" mass="36403">MDQPIAQEDTFPEIPDVGRAASSISFERTVDRRLVHRHSLSEVFLTDSTRLGRDRFGIGVQWPRWHLLYDGYAGYYDGHLVAETIRQISICIAHRYLKVPFEQKFLLSEMSLELVPEAGWRETASTNVVVVVSTEVRFRNGLLSRLDAASAFYVGGELVARGSSVAQLVAPRVYRRLRRNARSLRAAAEPRPALPRVPSQPERNTVLDDSSPVPFLVVDTHHPVFFDHPLDHVPGMLLFVAAQQAAQRAAGFDRSRIVAMGGTFEQPIELWDPVRFLAVPTDAGQGRPRMQPWSVEVLVHSTVRARIQLILEFPDPVVTPFPEA</sequence>
<dbReference type="RefSeq" id="WP_309798110.1">
    <property type="nucleotide sequence ID" value="NZ_BAAAHY010000005.1"/>
</dbReference>
<gene>
    <name evidence="3" type="ORF">JOE69_001874</name>
</gene>
<feature type="domain" description="A-factor biosynthesis hotdog" evidence="2">
    <location>
        <begin position="215"/>
        <end position="246"/>
    </location>
</feature>
<dbReference type="NCBIfam" id="NF041195">
    <property type="entry name" value="ScbA_BarX_GamBu"/>
    <property type="match status" value="1"/>
</dbReference>